<reference evidence="13 14" key="1">
    <citation type="submission" date="2023-08" db="EMBL/GenBank/DDBJ databases">
        <authorList>
            <person name="Girao M."/>
            <person name="Carvalho M.F."/>
        </authorList>
    </citation>
    <scope>NUCLEOTIDE SEQUENCE [LARGE SCALE GENOMIC DNA]</scope>
    <source>
        <strain evidence="13 14">CT-R113</strain>
    </source>
</reference>
<evidence type="ECO:0000313" key="14">
    <source>
        <dbReference type="Proteomes" id="UP001356095"/>
    </source>
</evidence>
<dbReference type="InterPro" id="IPR012348">
    <property type="entry name" value="RNR-like"/>
</dbReference>
<dbReference type="EMBL" id="JAUZMY010000003">
    <property type="protein sequence ID" value="MEE2036627.1"/>
    <property type="molecule type" value="Genomic_DNA"/>
</dbReference>
<evidence type="ECO:0000256" key="4">
    <source>
        <dbReference type="ARBA" id="ARBA00011738"/>
    </source>
</evidence>
<comment type="subunit">
    <text evidence="4">Homodimer.</text>
</comment>
<keyword evidence="9" id="KW-0464">Manganese</keyword>
<feature type="compositionally biased region" description="Pro residues" evidence="12">
    <location>
        <begin position="1"/>
        <end position="14"/>
    </location>
</feature>
<organism evidence="13 14">
    <name type="scientific">Nocardiopsis codii</name>
    <dbReference type="NCBI Taxonomy" id="3065942"/>
    <lineage>
        <taxon>Bacteria</taxon>
        <taxon>Bacillati</taxon>
        <taxon>Actinomycetota</taxon>
        <taxon>Actinomycetes</taxon>
        <taxon>Streptosporangiales</taxon>
        <taxon>Nocardiopsidaceae</taxon>
        <taxon>Nocardiopsis</taxon>
    </lineage>
</organism>
<accession>A0ABU7K512</accession>
<evidence type="ECO:0000256" key="11">
    <source>
        <dbReference type="ARBA" id="ARBA00032636"/>
    </source>
</evidence>
<keyword evidence="14" id="KW-1185">Reference proteome</keyword>
<evidence type="ECO:0000256" key="5">
    <source>
        <dbReference type="ARBA" id="ARBA00013559"/>
    </source>
</evidence>
<evidence type="ECO:0000256" key="3">
    <source>
        <dbReference type="ARBA" id="ARBA00007873"/>
    </source>
</evidence>
<dbReference type="Proteomes" id="UP001356095">
    <property type="component" value="Unassembled WGS sequence"/>
</dbReference>
<feature type="region of interest" description="Disordered" evidence="12">
    <location>
        <begin position="313"/>
        <end position="335"/>
    </location>
</feature>
<dbReference type="NCBIfam" id="NF006201">
    <property type="entry name" value="PRK08326.1-4"/>
    <property type="match status" value="1"/>
</dbReference>
<name>A0ABU7K512_9ACTN</name>
<dbReference type="InterPro" id="IPR009078">
    <property type="entry name" value="Ferritin-like_SF"/>
</dbReference>
<evidence type="ECO:0000256" key="6">
    <source>
        <dbReference type="ARBA" id="ARBA00022723"/>
    </source>
</evidence>
<comment type="caution">
    <text evidence="13">The sequence shown here is derived from an EMBL/GenBank/DDBJ whole genome shotgun (WGS) entry which is preliminary data.</text>
</comment>
<dbReference type="Pfam" id="PF00268">
    <property type="entry name" value="Ribonuc_red_sm"/>
    <property type="match status" value="1"/>
</dbReference>
<evidence type="ECO:0000256" key="8">
    <source>
        <dbReference type="ARBA" id="ARBA00023004"/>
    </source>
</evidence>
<protein>
    <recommendedName>
        <fullName evidence="5">R2-like ligand binding oxidase</fullName>
    </recommendedName>
    <alternativeName>
        <fullName evidence="11">Ribonucleotide reductase R2 subunit homolog</fullName>
    </alternativeName>
    <alternativeName>
        <fullName evidence="10">Ribonucleotide reductase small subunit homolog</fullName>
    </alternativeName>
</protein>
<dbReference type="Gene3D" id="1.10.620.20">
    <property type="entry name" value="Ribonucleotide Reductase, subunit A"/>
    <property type="match status" value="1"/>
</dbReference>
<dbReference type="NCBIfam" id="NF006200">
    <property type="entry name" value="PRK08326.1-3"/>
    <property type="match status" value="1"/>
</dbReference>
<keyword evidence="8" id="KW-0408">Iron</keyword>
<evidence type="ECO:0000256" key="10">
    <source>
        <dbReference type="ARBA" id="ARBA00031672"/>
    </source>
</evidence>
<comment type="cofactor">
    <cofactor evidence="2">
        <name>Fe cation</name>
        <dbReference type="ChEBI" id="CHEBI:24875"/>
    </cofactor>
</comment>
<evidence type="ECO:0000256" key="12">
    <source>
        <dbReference type="SAM" id="MobiDB-lite"/>
    </source>
</evidence>
<proteinExistence type="inferred from homology"/>
<keyword evidence="7" id="KW-0560">Oxidoreductase</keyword>
<evidence type="ECO:0000313" key="13">
    <source>
        <dbReference type="EMBL" id="MEE2036627.1"/>
    </source>
</evidence>
<sequence>MPDEPAPATGPPRSSPSAYRTGFHSLRHGGLNWDSLPLKLFAKGNARFWDPADIDLGRDAEDWEKLGGEARERILRLCAFFVAGEEAVTEDLQPFLRAMAAEGRLGDEMYLTQFAFEEAKHVQAFRLWLDALGVHDDLHEHVDANPGYRALFYKELPGSLEALLDDPSPRNQVRASVTYNHIIEGSLALTGYYAWNHVCTVRDIFPGMRQIVRRIGDDERRHMAWGTFTCRRHVAADDGNWEVVRERLDELLPHVMSTVERGEEPSGSSGLGRYELPPGELLKYAGDRALRRLGAIESARGVPLARIDLDSAPEELEERFGEEDREAVAGLTARR</sequence>
<dbReference type="SUPFAM" id="SSF47240">
    <property type="entry name" value="Ferritin-like"/>
    <property type="match status" value="1"/>
</dbReference>
<dbReference type="RefSeq" id="WP_330090416.1">
    <property type="nucleotide sequence ID" value="NZ_JAUZMY010000003.1"/>
</dbReference>
<dbReference type="InterPro" id="IPR033908">
    <property type="entry name" value="R2LOX"/>
</dbReference>
<feature type="compositionally biased region" description="Acidic residues" evidence="12">
    <location>
        <begin position="313"/>
        <end position="325"/>
    </location>
</feature>
<feature type="region of interest" description="Disordered" evidence="12">
    <location>
        <begin position="1"/>
        <end position="21"/>
    </location>
</feature>
<evidence type="ECO:0000256" key="1">
    <source>
        <dbReference type="ARBA" id="ARBA00001936"/>
    </source>
</evidence>
<dbReference type="CDD" id="cd07911">
    <property type="entry name" value="RNRR2_Rv0233_like"/>
    <property type="match status" value="1"/>
</dbReference>
<keyword evidence="6" id="KW-0479">Metal-binding</keyword>
<gene>
    <name evidence="13" type="ORF">Q8791_05235</name>
</gene>
<evidence type="ECO:0000256" key="9">
    <source>
        <dbReference type="ARBA" id="ARBA00023211"/>
    </source>
</evidence>
<dbReference type="NCBIfam" id="NF006199">
    <property type="entry name" value="PRK08326.1-2"/>
    <property type="match status" value="1"/>
</dbReference>
<dbReference type="InterPro" id="IPR000358">
    <property type="entry name" value="RNR_small_fam"/>
</dbReference>
<comment type="cofactor">
    <cofactor evidence="1">
        <name>Mn(2+)</name>
        <dbReference type="ChEBI" id="CHEBI:29035"/>
    </cofactor>
</comment>
<comment type="similarity">
    <text evidence="3">Belongs to the ribonucleoside diphosphate reductase small chain family. R2-like ligand binding oxidase subfamily.</text>
</comment>
<evidence type="ECO:0000256" key="7">
    <source>
        <dbReference type="ARBA" id="ARBA00023002"/>
    </source>
</evidence>
<evidence type="ECO:0000256" key="2">
    <source>
        <dbReference type="ARBA" id="ARBA00001962"/>
    </source>
</evidence>